<dbReference type="RefSeq" id="WP_059377907.1">
    <property type="nucleotide sequence ID" value="NZ_DF968065.1"/>
</dbReference>
<dbReference type="AlphaFoldDB" id="A0A3F3H9D5"/>
<accession>A0A3F3H9D5</accession>
<gene>
    <name evidence="1" type="primary">ribD</name>
    <name evidence="1" type="ORF">FPFC_030530</name>
</gene>
<keyword evidence="2" id="KW-1185">Reference proteome</keyword>
<name>A0A3F3H9D5_9LACO</name>
<protein>
    <submittedName>
        <fullName evidence="1">Riboflavin biosynthesis protein RibD</fullName>
    </submittedName>
</protein>
<reference evidence="1 2" key="1">
    <citation type="journal article" date="2015" name="BMC Genomics">
        <title>Comparative genomics of Fructobacillus spp. and Leuconostoc spp. reveals niche-specific evolution of Fructobacillus spp.</title>
        <authorList>
            <person name="Endo A."/>
            <person name="Tanizawa Y."/>
            <person name="Tanaka N."/>
            <person name="Maeno S."/>
            <person name="Kumar H."/>
            <person name="Shiwa Y."/>
            <person name="Okada S."/>
            <person name="Yoshikawa H."/>
            <person name="Dicks L."/>
            <person name="Nakagawa J."/>
            <person name="Arita M."/>
        </authorList>
    </citation>
    <scope>NUCLEOTIDE SEQUENCE [LARGE SCALE GENOMIC DNA]</scope>
    <source>
        <strain evidence="1 2">DSM 15468</strain>
    </source>
</reference>
<sequence length="78" mass="9068">MLHFRDIWKMKPFWVFIALMTFIFVGANASVADDDTQSDDTSISHPIKKYTDSRLKTLSTKQSTKNQVHSSVWERAFD</sequence>
<dbReference type="Proteomes" id="UP000061227">
    <property type="component" value="Unassembled WGS sequence"/>
</dbReference>
<dbReference type="EMBL" id="DF968065">
    <property type="protein sequence ID" value="GAP02873.1"/>
    <property type="molecule type" value="Genomic_DNA"/>
</dbReference>
<evidence type="ECO:0000313" key="2">
    <source>
        <dbReference type="Proteomes" id="UP000061227"/>
    </source>
</evidence>
<evidence type="ECO:0000313" key="1">
    <source>
        <dbReference type="EMBL" id="GAP02873.1"/>
    </source>
</evidence>
<proteinExistence type="predicted"/>
<dbReference type="OrthoDB" id="2152140at2"/>
<organism evidence="1 2">
    <name type="scientific">Fructobacillus pseudoficulneus</name>
    <dbReference type="NCBI Taxonomy" id="220714"/>
    <lineage>
        <taxon>Bacteria</taxon>
        <taxon>Bacillati</taxon>
        <taxon>Bacillota</taxon>
        <taxon>Bacilli</taxon>
        <taxon>Lactobacillales</taxon>
        <taxon>Lactobacillaceae</taxon>
        <taxon>Fructobacillus</taxon>
    </lineage>
</organism>